<dbReference type="AlphaFoldDB" id="A0A0A8YA78"/>
<sequence length="31" mass="3852">MKVSTFCKVLRDQREWHMFTFLFCTSVFLCF</sequence>
<reference evidence="1" key="2">
    <citation type="journal article" date="2015" name="Data Brief">
        <title>Shoot transcriptome of the giant reed, Arundo donax.</title>
        <authorList>
            <person name="Barrero R.A."/>
            <person name="Guerrero F.D."/>
            <person name="Moolhuijzen P."/>
            <person name="Goolsby J.A."/>
            <person name="Tidwell J."/>
            <person name="Bellgard S.E."/>
            <person name="Bellgard M.I."/>
        </authorList>
    </citation>
    <scope>NUCLEOTIDE SEQUENCE</scope>
    <source>
        <tissue evidence="1">Shoot tissue taken approximately 20 cm above the soil surface</tissue>
    </source>
</reference>
<name>A0A0A8YA78_ARUDO</name>
<organism evidence="1">
    <name type="scientific">Arundo donax</name>
    <name type="common">Giant reed</name>
    <name type="synonym">Donax arundinaceus</name>
    <dbReference type="NCBI Taxonomy" id="35708"/>
    <lineage>
        <taxon>Eukaryota</taxon>
        <taxon>Viridiplantae</taxon>
        <taxon>Streptophyta</taxon>
        <taxon>Embryophyta</taxon>
        <taxon>Tracheophyta</taxon>
        <taxon>Spermatophyta</taxon>
        <taxon>Magnoliopsida</taxon>
        <taxon>Liliopsida</taxon>
        <taxon>Poales</taxon>
        <taxon>Poaceae</taxon>
        <taxon>PACMAD clade</taxon>
        <taxon>Arundinoideae</taxon>
        <taxon>Arundineae</taxon>
        <taxon>Arundo</taxon>
    </lineage>
</organism>
<evidence type="ECO:0000313" key="1">
    <source>
        <dbReference type="EMBL" id="JAD22325.1"/>
    </source>
</evidence>
<dbReference type="EMBL" id="GBRH01275570">
    <property type="protein sequence ID" value="JAD22325.1"/>
    <property type="molecule type" value="Transcribed_RNA"/>
</dbReference>
<accession>A0A0A8YA78</accession>
<protein>
    <submittedName>
        <fullName evidence="1">Uncharacterized protein</fullName>
    </submittedName>
</protein>
<reference evidence="1" key="1">
    <citation type="submission" date="2014-09" db="EMBL/GenBank/DDBJ databases">
        <authorList>
            <person name="Magalhaes I.L.F."/>
            <person name="Oliveira U."/>
            <person name="Santos F.R."/>
            <person name="Vidigal T.H.D.A."/>
            <person name="Brescovit A.D."/>
            <person name="Santos A.J."/>
        </authorList>
    </citation>
    <scope>NUCLEOTIDE SEQUENCE</scope>
    <source>
        <tissue evidence="1">Shoot tissue taken approximately 20 cm above the soil surface</tissue>
    </source>
</reference>
<proteinExistence type="predicted"/>